<comment type="similarity">
    <text evidence="1 6">Belongs to the thioredoxin family.</text>
</comment>
<feature type="domain" description="Thioredoxin" evidence="7">
    <location>
        <begin position="1"/>
        <end position="109"/>
    </location>
</feature>
<dbReference type="PIRSF" id="PIRSF000077">
    <property type="entry name" value="Thioredoxin"/>
    <property type="match status" value="1"/>
</dbReference>
<keyword evidence="4" id="KW-1015">Disulfide bond</keyword>
<dbReference type="InterPro" id="IPR013766">
    <property type="entry name" value="Thioredoxin_domain"/>
</dbReference>
<dbReference type="InterPro" id="IPR005746">
    <property type="entry name" value="Thioredoxin"/>
</dbReference>
<evidence type="ECO:0000259" key="7">
    <source>
        <dbReference type="PROSITE" id="PS51352"/>
    </source>
</evidence>
<dbReference type="EMBL" id="BNJK01000001">
    <property type="protein sequence ID" value="GHO95881.1"/>
    <property type="molecule type" value="Genomic_DNA"/>
</dbReference>
<evidence type="ECO:0000256" key="5">
    <source>
        <dbReference type="ARBA" id="ARBA00023284"/>
    </source>
</evidence>
<evidence type="ECO:0000313" key="9">
    <source>
        <dbReference type="Proteomes" id="UP000597444"/>
    </source>
</evidence>
<dbReference type="AlphaFoldDB" id="A0A8J3ITF5"/>
<evidence type="ECO:0000256" key="2">
    <source>
        <dbReference type="ARBA" id="ARBA00022448"/>
    </source>
</evidence>
<dbReference type="RefSeq" id="WP_220206538.1">
    <property type="nucleotide sequence ID" value="NZ_BNJK01000001.1"/>
</dbReference>
<evidence type="ECO:0000313" key="8">
    <source>
        <dbReference type="EMBL" id="GHO95881.1"/>
    </source>
</evidence>
<dbReference type="PANTHER" id="PTHR45663">
    <property type="entry name" value="GEO12009P1"/>
    <property type="match status" value="1"/>
</dbReference>
<dbReference type="PANTHER" id="PTHR45663:SF11">
    <property type="entry name" value="GEO12009P1"/>
    <property type="match status" value="1"/>
</dbReference>
<protein>
    <recommendedName>
        <fullName evidence="6">Thioredoxin</fullName>
    </recommendedName>
</protein>
<evidence type="ECO:0000256" key="6">
    <source>
        <dbReference type="PIRNR" id="PIRNR000077"/>
    </source>
</evidence>
<keyword evidence="3" id="KW-0249">Electron transport</keyword>
<dbReference type="Pfam" id="PF00085">
    <property type="entry name" value="Thioredoxin"/>
    <property type="match status" value="1"/>
</dbReference>
<evidence type="ECO:0000256" key="1">
    <source>
        <dbReference type="ARBA" id="ARBA00008987"/>
    </source>
</evidence>
<dbReference type="SUPFAM" id="SSF52833">
    <property type="entry name" value="Thioredoxin-like"/>
    <property type="match status" value="1"/>
</dbReference>
<keyword evidence="5" id="KW-0676">Redox-active center</keyword>
<evidence type="ECO:0000256" key="4">
    <source>
        <dbReference type="ARBA" id="ARBA00023157"/>
    </source>
</evidence>
<proteinExistence type="inferred from homology"/>
<dbReference type="CDD" id="cd02947">
    <property type="entry name" value="TRX_family"/>
    <property type="match status" value="1"/>
</dbReference>
<dbReference type="InterPro" id="IPR036249">
    <property type="entry name" value="Thioredoxin-like_sf"/>
</dbReference>
<dbReference type="PROSITE" id="PS51352">
    <property type="entry name" value="THIOREDOXIN_2"/>
    <property type="match status" value="1"/>
</dbReference>
<keyword evidence="2" id="KW-0813">Transport</keyword>
<dbReference type="Gene3D" id="3.40.30.10">
    <property type="entry name" value="Glutaredoxin"/>
    <property type="match status" value="1"/>
</dbReference>
<dbReference type="GO" id="GO:0005737">
    <property type="term" value="C:cytoplasm"/>
    <property type="evidence" value="ECO:0007669"/>
    <property type="project" value="TreeGrafter"/>
</dbReference>
<dbReference type="Proteomes" id="UP000597444">
    <property type="component" value="Unassembled WGS sequence"/>
</dbReference>
<evidence type="ECO:0000256" key="3">
    <source>
        <dbReference type="ARBA" id="ARBA00022982"/>
    </source>
</evidence>
<dbReference type="GO" id="GO:0015035">
    <property type="term" value="F:protein-disulfide reductase activity"/>
    <property type="evidence" value="ECO:0007669"/>
    <property type="project" value="InterPro"/>
</dbReference>
<sequence>MADSYIEVTNEDFTEKVLQVSELVIVNFSADQSGSCQILEPEFTAVSKIFEGRALFARVNVENQSELTRQWNIEGIPTLLFLKGGKELHRIKGIMMRDKLRRQIEGVLLAD</sequence>
<keyword evidence="9" id="KW-1185">Reference proteome</keyword>
<comment type="caution">
    <text evidence="8">The sequence shown here is derived from an EMBL/GenBank/DDBJ whole genome shotgun (WGS) entry which is preliminary data.</text>
</comment>
<organism evidence="8 9">
    <name type="scientific">Reticulibacter mediterranei</name>
    <dbReference type="NCBI Taxonomy" id="2778369"/>
    <lineage>
        <taxon>Bacteria</taxon>
        <taxon>Bacillati</taxon>
        <taxon>Chloroflexota</taxon>
        <taxon>Ktedonobacteria</taxon>
        <taxon>Ktedonobacterales</taxon>
        <taxon>Reticulibacteraceae</taxon>
        <taxon>Reticulibacter</taxon>
    </lineage>
</organism>
<name>A0A8J3ITF5_9CHLR</name>
<reference evidence="8" key="1">
    <citation type="submission" date="2020-10" db="EMBL/GenBank/DDBJ databases">
        <title>Taxonomic study of unclassified bacteria belonging to the class Ktedonobacteria.</title>
        <authorList>
            <person name="Yabe S."/>
            <person name="Wang C.M."/>
            <person name="Zheng Y."/>
            <person name="Sakai Y."/>
            <person name="Cavaletti L."/>
            <person name="Monciardini P."/>
            <person name="Donadio S."/>
        </authorList>
    </citation>
    <scope>NUCLEOTIDE SEQUENCE</scope>
    <source>
        <strain evidence="8">ID150040</strain>
    </source>
</reference>
<gene>
    <name evidence="8" type="primary">trxA_4</name>
    <name evidence="8" type="ORF">KSF_059290</name>
</gene>
<accession>A0A8J3ITF5</accession>